<dbReference type="AlphaFoldDB" id="A0A436ZP21"/>
<evidence type="ECO:0000256" key="1">
    <source>
        <dbReference type="ARBA" id="ARBA00012513"/>
    </source>
</evidence>
<dbReference type="PROSITE" id="PS50011">
    <property type="entry name" value="PROTEIN_KINASE_DOM"/>
    <property type="match status" value="1"/>
</dbReference>
<dbReference type="Proteomes" id="UP000283090">
    <property type="component" value="Unassembled WGS sequence"/>
</dbReference>
<name>A0A436ZP21_ARTFL</name>
<dbReference type="Pfam" id="PF00069">
    <property type="entry name" value="Pkinase"/>
    <property type="match status" value="1"/>
</dbReference>
<evidence type="ECO:0000256" key="5">
    <source>
        <dbReference type="ARBA" id="ARBA00022777"/>
    </source>
</evidence>
<dbReference type="CDD" id="cd14019">
    <property type="entry name" value="STKc_Cdc7"/>
    <property type="match status" value="1"/>
</dbReference>
<organism evidence="9 10">
    <name type="scientific">Arthrobotrys flagrans</name>
    <name type="common">Nematode-trapping fungus</name>
    <name type="synonym">Trichothecium flagrans</name>
    <dbReference type="NCBI Taxonomy" id="97331"/>
    <lineage>
        <taxon>Eukaryota</taxon>
        <taxon>Fungi</taxon>
        <taxon>Dikarya</taxon>
        <taxon>Ascomycota</taxon>
        <taxon>Pezizomycotina</taxon>
        <taxon>Orbiliomycetes</taxon>
        <taxon>Orbiliales</taxon>
        <taxon>Orbiliaceae</taxon>
        <taxon>Arthrobotrys</taxon>
    </lineage>
</organism>
<dbReference type="PANTHER" id="PTHR44167:SF23">
    <property type="entry name" value="CDC7 KINASE, ISOFORM A-RELATED"/>
    <property type="match status" value="1"/>
</dbReference>
<evidence type="ECO:0000256" key="3">
    <source>
        <dbReference type="ARBA" id="ARBA00022679"/>
    </source>
</evidence>
<dbReference type="InterPro" id="IPR011009">
    <property type="entry name" value="Kinase-like_dom_sf"/>
</dbReference>
<dbReference type="PANTHER" id="PTHR44167">
    <property type="entry name" value="OVARIAN-SPECIFIC SERINE/THREONINE-PROTEIN KINASE LOK-RELATED"/>
    <property type="match status" value="1"/>
</dbReference>
<reference evidence="9 10" key="1">
    <citation type="submission" date="2019-01" db="EMBL/GenBank/DDBJ databases">
        <title>Intercellular communication is required for trap formation in the nematode-trapping fungus Duddingtonia flagrans.</title>
        <authorList>
            <person name="Youssar L."/>
            <person name="Wernet V."/>
            <person name="Hensel N."/>
            <person name="Hildebrandt H.-G."/>
            <person name="Fischer R."/>
        </authorList>
    </citation>
    <scope>NUCLEOTIDE SEQUENCE [LARGE SCALE GENOMIC DNA]</scope>
    <source>
        <strain evidence="9 10">CBS H-5679</strain>
    </source>
</reference>
<comment type="caution">
    <text evidence="9">The sequence shown here is derived from an EMBL/GenBank/DDBJ whole genome shotgun (WGS) entry which is preliminary data.</text>
</comment>
<dbReference type="GO" id="GO:0005634">
    <property type="term" value="C:nucleus"/>
    <property type="evidence" value="ECO:0007669"/>
    <property type="project" value="TreeGrafter"/>
</dbReference>
<keyword evidence="3" id="KW-0808">Transferase</keyword>
<feature type="domain" description="Protein kinase" evidence="8">
    <location>
        <begin position="147"/>
        <end position="497"/>
    </location>
</feature>
<dbReference type="GO" id="GO:0005524">
    <property type="term" value="F:ATP binding"/>
    <property type="evidence" value="ECO:0007669"/>
    <property type="project" value="UniProtKB-KW"/>
</dbReference>
<keyword evidence="4" id="KW-0547">Nucleotide-binding</keyword>
<evidence type="ECO:0000256" key="2">
    <source>
        <dbReference type="ARBA" id="ARBA00022527"/>
    </source>
</evidence>
<dbReference type="STRING" id="97331.A0A436ZP21"/>
<dbReference type="GO" id="GO:0004674">
    <property type="term" value="F:protein serine/threonine kinase activity"/>
    <property type="evidence" value="ECO:0007669"/>
    <property type="project" value="UniProtKB-KW"/>
</dbReference>
<dbReference type="OrthoDB" id="10020333at2759"/>
<dbReference type="SUPFAM" id="SSF56112">
    <property type="entry name" value="Protein kinase-like (PK-like)"/>
    <property type="match status" value="1"/>
</dbReference>
<protein>
    <recommendedName>
        <fullName evidence="1">non-specific serine/threonine protein kinase</fullName>
        <ecNumber evidence="1">2.7.11.1</ecNumber>
    </recommendedName>
</protein>
<evidence type="ECO:0000313" key="9">
    <source>
        <dbReference type="EMBL" id="RVD80647.1"/>
    </source>
</evidence>
<keyword evidence="6" id="KW-0067">ATP-binding</keyword>
<keyword evidence="5" id="KW-0418">Kinase</keyword>
<evidence type="ECO:0000256" key="6">
    <source>
        <dbReference type="ARBA" id="ARBA00022840"/>
    </source>
</evidence>
<dbReference type="SMART" id="SM00220">
    <property type="entry name" value="S_TKc"/>
    <property type="match status" value="1"/>
</dbReference>
<dbReference type="RefSeq" id="XP_067486191.1">
    <property type="nucleotide sequence ID" value="XM_067638289.1"/>
</dbReference>
<evidence type="ECO:0000259" key="8">
    <source>
        <dbReference type="PROSITE" id="PS50011"/>
    </source>
</evidence>
<proteinExistence type="predicted"/>
<dbReference type="VEuPathDB" id="FungiDB:DFL_008541"/>
<feature type="region of interest" description="Disordered" evidence="7">
    <location>
        <begin position="328"/>
        <end position="360"/>
    </location>
</feature>
<dbReference type="PROSITE" id="PS00108">
    <property type="entry name" value="PROTEIN_KINASE_ST"/>
    <property type="match status" value="1"/>
</dbReference>
<evidence type="ECO:0000256" key="7">
    <source>
        <dbReference type="SAM" id="MobiDB-lite"/>
    </source>
</evidence>
<dbReference type="Gene3D" id="3.30.200.20">
    <property type="entry name" value="Phosphorylase Kinase, domain 1"/>
    <property type="match status" value="1"/>
</dbReference>
<dbReference type="InterPro" id="IPR000719">
    <property type="entry name" value="Prot_kinase_dom"/>
</dbReference>
<dbReference type="InterPro" id="IPR008271">
    <property type="entry name" value="Ser/Thr_kinase_AS"/>
</dbReference>
<accession>A0A436ZP21</accession>
<keyword evidence="2" id="KW-0723">Serine/threonine-protein kinase</keyword>
<dbReference type="EC" id="2.7.11.1" evidence="1"/>
<dbReference type="EMBL" id="SAEB01000012">
    <property type="protein sequence ID" value="RVD80647.1"/>
    <property type="molecule type" value="Genomic_DNA"/>
</dbReference>
<evidence type="ECO:0000256" key="4">
    <source>
        <dbReference type="ARBA" id="ARBA00022741"/>
    </source>
</evidence>
<dbReference type="GO" id="GO:0044773">
    <property type="term" value="P:mitotic DNA damage checkpoint signaling"/>
    <property type="evidence" value="ECO:0007669"/>
    <property type="project" value="TreeGrafter"/>
</dbReference>
<evidence type="ECO:0000313" key="10">
    <source>
        <dbReference type="Proteomes" id="UP000283090"/>
    </source>
</evidence>
<sequence length="512" mass="58100">MSTPLLFTFIVASERCFVVYKNHGLLFAMNSQSHRSAALHAASRNVQRKPSRTEIIPAPRNEMANQEYVTDDYASGTGLQYPGQGDEMDEDEDIAGISENDSEMGPYALSEDQYSEESDGTVDEICPEVQEEIDEFMASFRKLDLHYKIVSKTGEGTFSSVYKAIDLQYNKYINEWDLDERTAEYCSPRSKRQRFNQTKEKVKYVAIKKIYVTSSPQRIHNELELLKDLTGSKNVVSLITAFRHLDQVIAVMPYFRHVDFREYFRKLDITEIQRYMRSLFTALKFVHAKNILHRDIKPTNFLYDCQKGRGVLVDFGLAEREERDGVCPCTRTRGAPPKPTASVGGYPKNDPRPSKRANRAGTRGFRAPEVLFKCNRQTTKIDIWSAGVILLTFLSKRFPFFNSPDDIDAIIEMATVFGRAKMRACAALHGATFETGIPTISDKGHSLSRIVEWATSRSKNDPLSSGEKRALEFLEKTLDLDHRKRLSAAEALNDPFLTNIGADISDDEVDTI</sequence>
<gene>
    <name evidence="9" type="ORF">DFL_008541</name>
</gene>
<dbReference type="Gene3D" id="1.10.510.10">
    <property type="entry name" value="Transferase(Phosphotransferase) domain 1"/>
    <property type="match status" value="1"/>
</dbReference>
<keyword evidence="10" id="KW-1185">Reference proteome</keyword>
<dbReference type="GeneID" id="93590852"/>